<proteinExistence type="predicted"/>
<gene>
    <name evidence="1" type="ORF">NCTC10571_02046</name>
</gene>
<dbReference type="AlphaFoldDB" id="A0A378NW32"/>
<evidence type="ECO:0000313" key="1">
    <source>
        <dbReference type="EMBL" id="STY71869.1"/>
    </source>
</evidence>
<accession>A0A378NW32</accession>
<sequence>MNEKAQNFKDYLDEKNITCFRVEEVENDKFNAVVFHSSININGQLLPMGIILDDSIYGLIRVQVAPSVQNKDKLLAYFDELNAKYKSFKYYTNETGIYLDTCILGVKQDSELIIAITDTIVKNLEEEYAKIMNLLWSK</sequence>
<dbReference type="EMBL" id="UGPP01000001">
    <property type="protein sequence ID" value="STY71869.1"/>
    <property type="molecule type" value="Genomic_DNA"/>
</dbReference>
<dbReference type="Proteomes" id="UP000255234">
    <property type="component" value="Unassembled WGS sequence"/>
</dbReference>
<evidence type="ECO:0008006" key="3">
    <source>
        <dbReference type="Google" id="ProtNLM"/>
    </source>
</evidence>
<name>A0A378NW32_9FIRM</name>
<organism evidence="1 2">
    <name type="scientific">Megamonas hypermegale</name>
    <dbReference type="NCBI Taxonomy" id="158847"/>
    <lineage>
        <taxon>Bacteria</taxon>
        <taxon>Bacillati</taxon>
        <taxon>Bacillota</taxon>
        <taxon>Negativicutes</taxon>
        <taxon>Selenomonadales</taxon>
        <taxon>Selenomonadaceae</taxon>
        <taxon>Megamonas</taxon>
    </lineage>
</organism>
<reference evidence="1 2" key="1">
    <citation type="submission" date="2018-06" db="EMBL/GenBank/DDBJ databases">
        <authorList>
            <consortium name="Pathogen Informatics"/>
            <person name="Doyle S."/>
        </authorList>
    </citation>
    <scope>NUCLEOTIDE SEQUENCE [LARGE SCALE GENOMIC DNA]</scope>
    <source>
        <strain evidence="1 2">NCTC10571</strain>
    </source>
</reference>
<protein>
    <recommendedName>
        <fullName evidence="3">Sensory transduction regulator</fullName>
    </recommendedName>
</protein>
<evidence type="ECO:0000313" key="2">
    <source>
        <dbReference type="Proteomes" id="UP000255234"/>
    </source>
</evidence>
<dbReference type="RefSeq" id="WP_115152034.1">
    <property type="nucleotide sequence ID" value="NZ_UGPP01000001.1"/>
</dbReference>